<dbReference type="Gene3D" id="1.10.840.10">
    <property type="entry name" value="Ras guanine-nucleotide exchange factors catalytic domain"/>
    <property type="match status" value="1"/>
</dbReference>
<dbReference type="GO" id="GO:0005085">
    <property type="term" value="F:guanyl-nucleotide exchange factor activity"/>
    <property type="evidence" value="ECO:0007669"/>
    <property type="project" value="InterPro"/>
</dbReference>
<dbReference type="Pfam" id="PF00617">
    <property type="entry name" value="RasGEF"/>
    <property type="match status" value="1"/>
</dbReference>
<proteinExistence type="predicted"/>
<evidence type="ECO:0000313" key="3">
    <source>
        <dbReference type="Proteomes" id="UP000322225"/>
    </source>
</evidence>
<gene>
    <name evidence="2" type="ORF">CI109_102207</name>
</gene>
<keyword evidence="3" id="KW-1185">Reference proteome</keyword>
<organism evidence="2 3">
    <name type="scientific">Kwoniella shandongensis</name>
    <dbReference type="NCBI Taxonomy" id="1734106"/>
    <lineage>
        <taxon>Eukaryota</taxon>
        <taxon>Fungi</taxon>
        <taxon>Dikarya</taxon>
        <taxon>Basidiomycota</taxon>
        <taxon>Agaricomycotina</taxon>
        <taxon>Tremellomycetes</taxon>
        <taxon>Tremellales</taxon>
        <taxon>Cryptococcaceae</taxon>
        <taxon>Kwoniella</taxon>
    </lineage>
</organism>
<dbReference type="AlphaFoldDB" id="A0AAJ8LI84"/>
<evidence type="ECO:0000259" key="1">
    <source>
        <dbReference type="Pfam" id="PF00617"/>
    </source>
</evidence>
<feature type="domain" description="Ras-GEF" evidence="1">
    <location>
        <begin position="1"/>
        <end position="47"/>
    </location>
</feature>
<reference evidence="2" key="1">
    <citation type="submission" date="2017-08" db="EMBL/GenBank/DDBJ databases">
        <authorList>
            <person name="Cuomo C."/>
            <person name="Billmyre B."/>
            <person name="Heitman J."/>
        </authorList>
    </citation>
    <scope>NUCLEOTIDE SEQUENCE</scope>
    <source>
        <strain evidence="2">CBS 12478</strain>
    </source>
</reference>
<dbReference type="Proteomes" id="UP000322225">
    <property type="component" value="Chromosome 4"/>
</dbReference>
<dbReference type="InterPro" id="IPR023578">
    <property type="entry name" value="Ras_GEF_dom_sf"/>
</dbReference>
<reference evidence="2" key="2">
    <citation type="submission" date="2024-01" db="EMBL/GenBank/DDBJ databases">
        <title>Comparative genomics of Cryptococcus and Kwoniella reveals pathogenesis evolution and contrasting modes of karyotype evolution via chromosome fusion or intercentromeric recombination.</title>
        <authorList>
            <person name="Coelho M.A."/>
            <person name="David-Palma M."/>
            <person name="Shea T."/>
            <person name="Bowers K."/>
            <person name="McGinley-Smith S."/>
            <person name="Mohammad A.W."/>
            <person name="Gnirke A."/>
            <person name="Yurkov A.M."/>
            <person name="Nowrousian M."/>
            <person name="Sun S."/>
            <person name="Cuomo C.A."/>
            <person name="Heitman J."/>
        </authorList>
    </citation>
    <scope>NUCLEOTIDE SEQUENCE</scope>
    <source>
        <strain evidence="2">CBS 12478</strain>
    </source>
</reference>
<dbReference type="GO" id="GO:0007264">
    <property type="term" value="P:small GTPase-mediated signal transduction"/>
    <property type="evidence" value="ECO:0007669"/>
    <property type="project" value="InterPro"/>
</dbReference>
<evidence type="ECO:0000313" key="2">
    <source>
        <dbReference type="EMBL" id="WWD17766.1"/>
    </source>
</evidence>
<name>A0AAJ8LI84_9TREE</name>
<dbReference type="InterPro" id="IPR001895">
    <property type="entry name" value="RASGEF_cat_dom"/>
</dbReference>
<dbReference type="GeneID" id="43588936"/>
<dbReference type="KEGG" id="ksn:43588936"/>
<dbReference type="EMBL" id="CP144054">
    <property type="protein sequence ID" value="WWD17766.1"/>
    <property type="molecule type" value="Genomic_DNA"/>
</dbReference>
<dbReference type="InterPro" id="IPR036964">
    <property type="entry name" value="RASGEF_cat_dom_sf"/>
</dbReference>
<accession>A0AAJ8LI84</accession>
<sequence length="84" mass="9348">MFAILAGLNSSTIMRLSKTWDNHAAYRARLREAPTPCLPFLGLILTESHSDGISAIPRVMLEPRQGSERLSSNVERPNWLSGKI</sequence>
<protein>
    <recommendedName>
        <fullName evidence="1">Ras-GEF domain-containing protein</fullName>
    </recommendedName>
</protein>
<dbReference type="SUPFAM" id="SSF48366">
    <property type="entry name" value="Ras GEF"/>
    <property type="match status" value="1"/>
</dbReference>
<dbReference type="RefSeq" id="XP_065823185.1">
    <property type="nucleotide sequence ID" value="XM_065967113.1"/>
</dbReference>